<evidence type="ECO:0000256" key="8">
    <source>
        <dbReference type="ARBA" id="ARBA00023170"/>
    </source>
</evidence>
<sequence>LLKKTDIVMVSSFYSSQTNQSAVLPVSISVGDEFTALVRASNDLGENVSMPHTFSYIDAVRPCPPSGVTVTCDTSHSCTVTIHTQQEVRHFWLRYRITNERAWKQVEILNNRSRTLHDLRPLSQYEFQAACKYVINRGKWSKWSGAITHQTPEDAPHGKLTAWYKLERRNKVTIFWKYMNLSEFRGQIRFYQVTVQDNERPGVYVQNCTDTRLSRNIDTDGCVITVSAHNSMGSSSPAYIRVSTRSLGGFPAPTNVISITSSPENITLRWELPYKTESADDQVVTWKDPTEMDQSRTNWIMVPKQNRSVTISGHLRPHICYQFSVYLLRGGRAGPPGITGGSTQQTAPLSGPDFKYKMHKNNSVLVTWQETPAEEQMGCITHYSIYLRAATQGTRIINIPSHQSSLYQYKIENLENNVHYSLEMTSSNGAGESPPSPLISAYVQPDEKNTDTGFHLHQVLHFYTLIMVTF</sequence>
<organism evidence="11 12">
    <name type="scientific">Ranitomeya imitator</name>
    <name type="common">mimic poison frog</name>
    <dbReference type="NCBI Taxonomy" id="111125"/>
    <lineage>
        <taxon>Eukaryota</taxon>
        <taxon>Metazoa</taxon>
        <taxon>Chordata</taxon>
        <taxon>Craniata</taxon>
        <taxon>Vertebrata</taxon>
        <taxon>Euteleostomi</taxon>
        <taxon>Amphibia</taxon>
        <taxon>Batrachia</taxon>
        <taxon>Anura</taxon>
        <taxon>Neobatrachia</taxon>
        <taxon>Hyloidea</taxon>
        <taxon>Dendrobatidae</taxon>
        <taxon>Dendrobatinae</taxon>
        <taxon>Ranitomeya</taxon>
    </lineage>
</organism>
<evidence type="ECO:0000256" key="7">
    <source>
        <dbReference type="ARBA" id="ARBA00023136"/>
    </source>
</evidence>
<dbReference type="InterPro" id="IPR052672">
    <property type="entry name" value="Type1_Cytokine_Rcpt_Type2"/>
</dbReference>
<keyword evidence="12" id="KW-1185">Reference proteome</keyword>
<comment type="similarity">
    <text evidence="2">Belongs to the type I cytokine receptor family. Type 2 subfamily.</text>
</comment>
<dbReference type="SUPFAM" id="SSF49265">
    <property type="entry name" value="Fibronectin type III"/>
    <property type="match status" value="3"/>
</dbReference>
<feature type="non-terminal residue" evidence="11">
    <location>
        <position position="1"/>
    </location>
</feature>
<evidence type="ECO:0000256" key="3">
    <source>
        <dbReference type="ARBA" id="ARBA00022692"/>
    </source>
</evidence>
<dbReference type="Proteomes" id="UP001176940">
    <property type="component" value="Unassembled WGS sequence"/>
</dbReference>
<dbReference type="Gene3D" id="2.60.40.10">
    <property type="entry name" value="Immunoglobulins"/>
    <property type="match status" value="4"/>
</dbReference>
<keyword evidence="3" id="KW-0812">Transmembrane</keyword>
<keyword evidence="5" id="KW-0677">Repeat</keyword>
<feature type="domain" description="Fibronectin type-III" evidence="10">
    <location>
        <begin position="252"/>
        <end position="347"/>
    </location>
</feature>
<reference evidence="11" key="1">
    <citation type="submission" date="2023-07" db="EMBL/GenBank/DDBJ databases">
        <authorList>
            <person name="Stuckert A."/>
        </authorList>
    </citation>
    <scope>NUCLEOTIDE SEQUENCE</scope>
</reference>
<keyword evidence="7" id="KW-0472">Membrane</keyword>
<evidence type="ECO:0000256" key="1">
    <source>
        <dbReference type="ARBA" id="ARBA00004479"/>
    </source>
</evidence>
<evidence type="ECO:0000256" key="5">
    <source>
        <dbReference type="ARBA" id="ARBA00022737"/>
    </source>
</evidence>
<evidence type="ECO:0000313" key="11">
    <source>
        <dbReference type="EMBL" id="CAJ0914822.1"/>
    </source>
</evidence>
<protein>
    <recommendedName>
        <fullName evidence="10">Fibronectin type-III domain-containing protein</fullName>
    </recommendedName>
</protein>
<name>A0ABN9KR13_9NEOB</name>
<evidence type="ECO:0000256" key="2">
    <source>
        <dbReference type="ARBA" id="ARBA00008921"/>
    </source>
</evidence>
<dbReference type="InterPro" id="IPR003961">
    <property type="entry name" value="FN3_dom"/>
</dbReference>
<keyword evidence="6" id="KW-1133">Transmembrane helix</keyword>
<gene>
    <name evidence="11" type="ORF">RIMI_LOCUS8856</name>
</gene>
<dbReference type="PROSITE" id="PS50853">
    <property type="entry name" value="FN3"/>
    <property type="match status" value="3"/>
</dbReference>
<feature type="domain" description="Fibronectin type-III" evidence="10">
    <location>
        <begin position="348"/>
        <end position="446"/>
    </location>
</feature>
<evidence type="ECO:0000256" key="6">
    <source>
        <dbReference type="ARBA" id="ARBA00022989"/>
    </source>
</evidence>
<keyword evidence="9" id="KW-0325">Glycoprotein</keyword>
<dbReference type="Pfam" id="PF00041">
    <property type="entry name" value="fn3"/>
    <property type="match status" value="2"/>
</dbReference>
<dbReference type="CDD" id="cd00063">
    <property type="entry name" value="FN3"/>
    <property type="match status" value="3"/>
</dbReference>
<evidence type="ECO:0000256" key="4">
    <source>
        <dbReference type="ARBA" id="ARBA00022729"/>
    </source>
</evidence>
<dbReference type="PANTHER" id="PTHR48423">
    <property type="entry name" value="INTERLEUKIN-27 RECEPTOR SUBUNIT ALPHA"/>
    <property type="match status" value="1"/>
</dbReference>
<dbReference type="EMBL" id="CAUEEQ010000001">
    <property type="protein sequence ID" value="CAJ0914822.1"/>
    <property type="molecule type" value="Genomic_DNA"/>
</dbReference>
<evidence type="ECO:0000256" key="9">
    <source>
        <dbReference type="ARBA" id="ARBA00023180"/>
    </source>
</evidence>
<dbReference type="PANTHER" id="PTHR48423:SF1">
    <property type="entry name" value="INTERLEUKIN-27 RECEPTOR SUBUNIT ALPHA"/>
    <property type="match status" value="1"/>
</dbReference>
<keyword evidence="8" id="KW-0675">Receptor</keyword>
<evidence type="ECO:0000259" key="10">
    <source>
        <dbReference type="PROSITE" id="PS50853"/>
    </source>
</evidence>
<keyword evidence="4" id="KW-0732">Signal</keyword>
<feature type="domain" description="Fibronectin type-III" evidence="10">
    <location>
        <begin position="64"/>
        <end position="154"/>
    </location>
</feature>
<dbReference type="InterPro" id="IPR036116">
    <property type="entry name" value="FN3_sf"/>
</dbReference>
<evidence type="ECO:0000313" key="12">
    <source>
        <dbReference type="Proteomes" id="UP001176940"/>
    </source>
</evidence>
<proteinExistence type="inferred from homology"/>
<accession>A0ABN9KR13</accession>
<comment type="caution">
    <text evidence="11">The sequence shown here is derived from an EMBL/GenBank/DDBJ whole genome shotgun (WGS) entry which is preliminary data.</text>
</comment>
<dbReference type="SMART" id="SM00060">
    <property type="entry name" value="FN3"/>
    <property type="match status" value="3"/>
</dbReference>
<dbReference type="InterPro" id="IPR013783">
    <property type="entry name" value="Ig-like_fold"/>
</dbReference>
<comment type="subcellular location">
    <subcellularLocation>
        <location evidence="1">Membrane</location>
        <topology evidence="1">Single-pass type I membrane protein</topology>
    </subcellularLocation>
</comment>